<protein>
    <submittedName>
        <fullName evidence="1">Uncharacterized protein</fullName>
    </submittedName>
</protein>
<dbReference type="KEGG" id="tagg:NF865_10125"/>
<reference evidence="1" key="2">
    <citation type="submission" date="2022-06" db="EMBL/GenBank/DDBJ databases">
        <authorList>
            <person name="Park Y.-J."/>
        </authorList>
    </citation>
    <scope>NUCLEOTIDE SEQUENCE</scope>
    <source>
        <strain evidence="1">TY</strain>
    </source>
</reference>
<evidence type="ECO:0000313" key="1">
    <source>
        <dbReference type="EMBL" id="USS40624.1"/>
    </source>
</evidence>
<keyword evidence="2" id="KW-1185">Reference proteome</keyword>
<proteinExistence type="predicted"/>
<gene>
    <name evidence="1" type="ORF">NF865_10125</name>
</gene>
<name>A0A9E7MXI8_THEAG</name>
<accession>A0A9E7MXI8</accession>
<dbReference type="Proteomes" id="UP001055732">
    <property type="component" value="Chromosome"/>
</dbReference>
<dbReference type="RefSeq" id="WP_253304577.1">
    <property type="nucleotide sequence ID" value="NZ_CP099582.1"/>
</dbReference>
<dbReference type="EMBL" id="CP099582">
    <property type="protein sequence ID" value="USS40624.1"/>
    <property type="molecule type" value="Genomic_DNA"/>
</dbReference>
<evidence type="ECO:0000313" key="2">
    <source>
        <dbReference type="Proteomes" id="UP001055732"/>
    </source>
</evidence>
<reference evidence="1" key="1">
    <citation type="journal article" date="1998" name="Int. J. Syst. Bacteriol. 48 Pt">
        <title>Thermococcus guaymasensis sp. nov. and Thermococcus aggregans sp. nov., two novel thermophilic archaea isolated from the Guaymas Basin hydrothermal vent site.</title>
        <authorList>
            <person name="Canganella F."/>
            <person name="Jones W.J."/>
            <person name="Gambacorta A."/>
            <person name="Antranikian G."/>
        </authorList>
    </citation>
    <scope>NUCLEOTIDE SEQUENCE</scope>
    <source>
        <strain evidence="1">TY</strain>
    </source>
</reference>
<organism evidence="1 2">
    <name type="scientific">Thermococcus aggregans</name>
    <dbReference type="NCBI Taxonomy" id="110163"/>
    <lineage>
        <taxon>Archaea</taxon>
        <taxon>Methanobacteriati</taxon>
        <taxon>Methanobacteriota</taxon>
        <taxon>Thermococci</taxon>
        <taxon>Thermococcales</taxon>
        <taxon>Thermococcaceae</taxon>
        <taxon>Thermococcus</taxon>
    </lineage>
</organism>
<dbReference type="AlphaFoldDB" id="A0A9E7MXI8"/>
<sequence length="194" mass="21970">MKKWKTLAIFLVFVLLAFYFGNFGFGKSEIRSSVQLGAASTKNATFKEGFCVYPDSKFGRIVAEELQNRGYKVSVIESPAECNSQFLAVWVEGINTTYFPFMAKGSIKVKAVYSSLGKPDHYLKYLNATDKERELITFVSNVNGEMQAYLVAYVTDSSKGLMGFRWYQEHLMEEAAKNLINSIENARQRTNIKS</sequence>